<evidence type="ECO:0000313" key="2">
    <source>
        <dbReference type="EMBL" id="KAG2584863.1"/>
    </source>
</evidence>
<gene>
    <name evidence="2" type="ORF">PVAP13_6KG302812</name>
</gene>
<comment type="caution">
    <text evidence="2">The sequence shown here is derived from an EMBL/GenBank/DDBJ whole genome shotgun (WGS) entry which is preliminary data.</text>
</comment>
<dbReference type="EMBL" id="CM029047">
    <property type="protein sequence ID" value="KAG2584863.1"/>
    <property type="molecule type" value="Genomic_DNA"/>
</dbReference>
<proteinExistence type="predicted"/>
<reference evidence="2" key="1">
    <citation type="submission" date="2020-05" db="EMBL/GenBank/DDBJ databases">
        <title>WGS assembly of Panicum virgatum.</title>
        <authorList>
            <person name="Lovell J.T."/>
            <person name="Jenkins J."/>
            <person name="Shu S."/>
            <person name="Juenger T.E."/>
            <person name="Schmutz J."/>
        </authorList>
    </citation>
    <scope>NUCLEOTIDE SEQUENCE</scope>
    <source>
        <strain evidence="2">AP13</strain>
    </source>
</reference>
<organism evidence="2 3">
    <name type="scientific">Panicum virgatum</name>
    <name type="common">Blackwell switchgrass</name>
    <dbReference type="NCBI Taxonomy" id="38727"/>
    <lineage>
        <taxon>Eukaryota</taxon>
        <taxon>Viridiplantae</taxon>
        <taxon>Streptophyta</taxon>
        <taxon>Embryophyta</taxon>
        <taxon>Tracheophyta</taxon>
        <taxon>Spermatophyta</taxon>
        <taxon>Magnoliopsida</taxon>
        <taxon>Liliopsida</taxon>
        <taxon>Poales</taxon>
        <taxon>Poaceae</taxon>
        <taxon>PACMAD clade</taxon>
        <taxon>Panicoideae</taxon>
        <taxon>Panicodae</taxon>
        <taxon>Paniceae</taxon>
        <taxon>Panicinae</taxon>
        <taxon>Panicum</taxon>
        <taxon>Panicum sect. Hiantes</taxon>
    </lineage>
</organism>
<dbReference type="AlphaFoldDB" id="A0A8T0RJ93"/>
<keyword evidence="3" id="KW-1185">Reference proteome</keyword>
<keyword evidence="1" id="KW-0472">Membrane</keyword>
<sequence length="99" mass="11588">MPTSFHTCSQFSGWDFISFLILALPSASLMTSYFFTFIFWLSSIYKFYKILMPFTFVTIDLATNIIITLGLSNSIVTRYKLNLLHEHSLNETKIQTFYF</sequence>
<feature type="transmembrane region" description="Helical" evidence="1">
    <location>
        <begin position="16"/>
        <end position="42"/>
    </location>
</feature>
<accession>A0A8T0RJ93</accession>
<evidence type="ECO:0000313" key="3">
    <source>
        <dbReference type="Proteomes" id="UP000823388"/>
    </source>
</evidence>
<keyword evidence="1" id="KW-0812">Transmembrane</keyword>
<feature type="transmembrane region" description="Helical" evidence="1">
    <location>
        <begin position="54"/>
        <end position="76"/>
    </location>
</feature>
<protein>
    <submittedName>
        <fullName evidence="2">Uncharacterized protein</fullName>
    </submittedName>
</protein>
<dbReference type="Proteomes" id="UP000823388">
    <property type="component" value="Chromosome 6K"/>
</dbReference>
<keyword evidence="1" id="KW-1133">Transmembrane helix</keyword>
<evidence type="ECO:0000256" key="1">
    <source>
        <dbReference type="SAM" id="Phobius"/>
    </source>
</evidence>
<name>A0A8T0RJ93_PANVG</name>